<keyword evidence="13" id="KW-1185">Reference proteome</keyword>
<dbReference type="SUPFAM" id="SSF49265">
    <property type="entry name" value="Fibronectin type III"/>
    <property type="match status" value="2"/>
</dbReference>
<reference evidence="12 13" key="1">
    <citation type="submission" date="2019-09" db="EMBL/GenBank/DDBJ databases">
        <title>Bird 10,000 Genomes (B10K) Project - Family phase.</title>
        <authorList>
            <person name="Zhang G."/>
        </authorList>
    </citation>
    <scope>NUCLEOTIDE SEQUENCE [LARGE SCALE GENOMIC DNA]</scope>
    <source>
        <strain evidence="12">B10K-DU-012-52</strain>
    </source>
</reference>
<evidence type="ECO:0000256" key="8">
    <source>
        <dbReference type="SAM" id="MobiDB-lite"/>
    </source>
</evidence>
<gene>
    <name evidence="12" type="primary">Il21r</name>
    <name evidence="12" type="ORF">BRALEP_R01815</name>
</gene>
<dbReference type="Gene3D" id="2.60.40.10">
    <property type="entry name" value="Immunoglobulins"/>
    <property type="match status" value="2"/>
</dbReference>
<evidence type="ECO:0000256" key="1">
    <source>
        <dbReference type="ARBA" id="ARBA00004479"/>
    </source>
</evidence>
<evidence type="ECO:0000313" key="12">
    <source>
        <dbReference type="EMBL" id="NXS55541.1"/>
    </source>
</evidence>
<keyword evidence="5 9" id="KW-0472">Membrane</keyword>
<dbReference type="PROSITE" id="PS50853">
    <property type="entry name" value="FN3"/>
    <property type="match status" value="1"/>
</dbReference>
<keyword evidence="3 10" id="KW-0732">Signal</keyword>
<keyword evidence="4 9" id="KW-1133">Transmembrane helix</keyword>
<feature type="transmembrane region" description="Helical" evidence="9">
    <location>
        <begin position="236"/>
        <end position="257"/>
    </location>
</feature>
<dbReference type="GO" id="GO:0009897">
    <property type="term" value="C:external side of plasma membrane"/>
    <property type="evidence" value="ECO:0007669"/>
    <property type="project" value="TreeGrafter"/>
</dbReference>
<feature type="region of interest" description="Disordered" evidence="8">
    <location>
        <begin position="402"/>
        <end position="421"/>
    </location>
</feature>
<dbReference type="InterPro" id="IPR003961">
    <property type="entry name" value="FN3_dom"/>
</dbReference>
<dbReference type="CDD" id="cd00063">
    <property type="entry name" value="FN3"/>
    <property type="match status" value="1"/>
</dbReference>
<comment type="subcellular location">
    <subcellularLocation>
        <location evidence="1">Membrane</location>
        <topology evidence="1">Single-pass type I membrane protein</topology>
    </subcellularLocation>
</comment>
<dbReference type="GO" id="GO:0004896">
    <property type="term" value="F:cytokine receptor activity"/>
    <property type="evidence" value="ECO:0007669"/>
    <property type="project" value="TreeGrafter"/>
</dbReference>
<protein>
    <submittedName>
        <fullName evidence="12">IL21R protein</fullName>
    </submittedName>
</protein>
<dbReference type="InterPro" id="IPR013783">
    <property type="entry name" value="Ig-like_fold"/>
</dbReference>
<dbReference type="PANTHER" id="PTHR23037">
    <property type="entry name" value="CYTOKINE RECEPTOR"/>
    <property type="match status" value="1"/>
</dbReference>
<dbReference type="EMBL" id="VYZX01011232">
    <property type="protein sequence ID" value="NXS55541.1"/>
    <property type="molecule type" value="Genomic_DNA"/>
</dbReference>
<sequence length="592" mass="66301">MKNKLWLWSVPFFLLFPYTTCAENLTCFVDYVQTLSCILRSDLDASSYNLTATWAPEEDPENTAAACVLLQLSRNSSHIQYVCTVDMTAILADIKVQVDVTEIADRKCIVSKGFYMADSIKPQPPFNLTAVFSEGYNISWETIYQNSFYFLNEELEYQLRYKRRTDSWEAQKTKAVHEDKRTLVILPWELQADTEYEFQVRAKPREDTGYHGFWSEWSPPLTLRTSPAAVTQTASMGWLLLLGIVMAITASITTFLVKQWSLWKKMVCIPDPAPFFKPLYLVHNGDFKKWVGASHKKMALDFFEWGIVLPEVLEAYTMRPSNSTLQEELCELRKELPCKPCASCLTAPGQDSQSLLFSVTSTSGTQDQSYGHLSIDTVTVADEFTPCECQCSCNRVYRGHEHTSQEDSSAGETGYPKVNVDDEDTKITSDLHLADLSTQDKILASGSVFTDQLRSTSVPAQQQAEGAVEGGMESILEALCLQRSQWDLENPGSLPSPDGESVSYSEGSCDFFPHSARPGDSYPMICIDLDTIDSGFVDSDCGSPVDCEFEQNSQNNCPSIPLEREGEDFPRSYVKQWVCCGSDSPASDTQAN</sequence>
<organism evidence="12 13">
    <name type="scientific">Brachypteracias leptosomus</name>
    <name type="common">short-legged ground-roller</name>
    <dbReference type="NCBI Taxonomy" id="135165"/>
    <lineage>
        <taxon>Eukaryota</taxon>
        <taxon>Metazoa</taxon>
        <taxon>Chordata</taxon>
        <taxon>Craniata</taxon>
        <taxon>Vertebrata</taxon>
        <taxon>Euteleostomi</taxon>
        <taxon>Archelosauria</taxon>
        <taxon>Archosauria</taxon>
        <taxon>Dinosauria</taxon>
        <taxon>Saurischia</taxon>
        <taxon>Theropoda</taxon>
        <taxon>Coelurosauria</taxon>
        <taxon>Aves</taxon>
        <taxon>Neognathae</taxon>
        <taxon>Neoaves</taxon>
        <taxon>Telluraves</taxon>
        <taxon>Coraciimorphae</taxon>
        <taxon>Coraciiformes</taxon>
        <taxon>Brachypteraciidae</taxon>
        <taxon>Brachypteracias</taxon>
    </lineage>
</organism>
<proteinExistence type="predicted"/>
<keyword evidence="6" id="KW-0675">Receptor</keyword>
<comment type="caution">
    <text evidence="12">The sequence shown here is derived from an EMBL/GenBank/DDBJ whole genome shotgun (WGS) entry which is preliminary data.</text>
</comment>
<feature type="chain" id="PRO_5029894772" evidence="10">
    <location>
        <begin position="23"/>
        <end position="592"/>
    </location>
</feature>
<feature type="non-terminal residue" evidence="12">
    <location>
        <position position="592"/>
    </location>
</feature>
<feature type="signal peptide" evidence="10">
    <location>
        <begin position="1"/>
        <end position="22"/>
    </location>
</feature>
<evidence type="ECO:0000256" key="6">
    <source>
        <dbReference type="ARBA" id="ARBA00023170"/>
    </source>
</evidence>
<accession>A0A7L2VEB7</accession>
<dbReference type="OrthoDB" id="8939865at2759"/>
<feature type="non-terminal residue" evidence="12">
    <location>
        <position position="1"/>
    </location>
</feature>
<dbReference type="InterPro" id="IPR036116">
    <property type="entry name" value="FN3_sf"/>
</dbReference>
<evidence type="ECO:0000259" key="11">
    <source>
        <dbReference type="PROSITE" id="PS50853"/>
    </source>
</evidence>
<keyword evidence="7" id="KW-0325">Glycoprotein</keyword>
<keyword evidence="2 9" id="KW-0812">Transmembrane</keyword>
<evidence type="ECO:0000313" key="13">
    <source>
        <dbReference type="Proteomes" id="UP000520535"/>
    </source>
</evidence>
<dbReference type="AlphaFoldDB" id="A0A7L2VEB7"/>
<evidence type="ECO:0000256" key="2">
    <source>
        <dbReference type="ARBA" id="ARBA00022692"/>
    </source>
</evidence>
<dbReference type="PANTHER" id="PTHR23037:SF7">
    <property type="entry name" value="INTERLEUKIN-21 RECEPTOR"/>
    <property type="match status" value="1"/>
</dbReference>
<evidence type="ECO:0000256" key="5">
    <source>
        <dbReference type="ARBA" id="ARBA00023136"/>
    </source>
</evidence>
<evidence type="ECO:0000256" key="7">
    <source>
        <dbReference type="ARBA" id="ARBA00023180"/>
    </source>
</evidence>
<name>A0A7L2VEB7_9AVES</name>
<evidence type="ECO:0000256" key="3">
    <source>
        <dbReference type="ARBA" id="ARBA00022729"/>
    </source>
</evidence>
<dbReference type="Proteomes" id="UP000520535">
    <property type="component" value="Unassembled WGS sequence"/>
</dbReference>
<evidence type="ECO:0000256" key="4">
    <source>
        <dbReference type="ARBA" id="ARBA00022989"/>
    </source>
</evidence>
<evidence type="ECO:0000256" key="10">
    <source>
        <dbReference type="SAM" id="SignalP"/>
    </source>
</evidence>
<evidence type="ECO:0000256" key="9">
    <source>
        <dbReference type="SAM" id="Phobius"/>
    </source>
</evidence>
<feature type="domain" description="Fibronectin type-III" evidence="11">
    <location>
        <begin position="121"/>
        <end position="228"/>
    </location>
</feature>